<dbReference type="RefSeq" id="WP_067420798.1">
    <property type="nucleotide sequence ID" value="NZ_LZEX01000001.1"/>
</dbReference>
<dbReference type="AlphaFoldDB" id="A0A1B8HPS3"/>
<dbReference type="GO" id="GO:0030430">
    <property type="term" value="C:host cell cytoplasm"/>
    <property type="evidence" value="ECO:0007669"/>
    <property type="project" value="InterPro"/>
</dbReference>
<gene>
    <name evidence="1" type="ORF">AYY17_01835</name>
</gene>
<dbReference type="EMBL" id="LZEX01000001">
    <property type="protein sequence ID" value="OBU11489.1"/>
    <property type="molecule type" value="Genomic_DNA"/>
</dbReference>
<organism evidence="1 2">
    <name type="scientific">Morganella psychrotolerans</name>
    <dbReference type="NCBI Taxonomy" id="368603"/>
    <lineage>
        <taxon>Bacteria</taxon>
        <taxon>Pseudomonadati</taxon>
        <taxon>Pseudomonadota</taxon>
        <taxon>Gammaproteobacteria</taxon>
        <taxon>Enterobacterales</taxon>
        <taxon>Morganellaceae</taxon>
        <taxon>Morganella</taxon>
    </lineage>
</organism>
<dbReference type="Pfam" id="PF05100">
    <property type="entry name" value="Phage_tail_L"/>
    <property type="match status" value="1"/>
</dbReference>
<dbReference type="Proteomes" id="UP000092247">
    <property type="component" value="Unassembled WGS sequence"/>
</dbReference>
<accession>A0A1B8HPS3</accession>
<reference evidence="1 2" key="1">
    <citation type="submission" date="2016-06" db="EMBL/GenBank/DDBJ databases">
        <authorList>
            <person name="Kjaerup R.B."/>
            <person name="Dalgaard T.S."/>
            <person name="Juul-Madsen H.R."/>
        </authorList>
    </citation>
    <scope>NUCLEOTIDE SEQUENCE [LARGE SCALE GENOMIC DNA]</scope>
    <source>
        <strain evidence="1 2">GCSL-Mp3</strain>
    </source>
</reference>
<evidence type="ECO:0000313" key="1">
    <source>
        <dbReference type="EMBL" id="OBU11489.1"/>
    </source>
</evidence>
<dbReference type="GO" id="GO:0046718">
    <property type="term" value="P:symbiont entry into host cell"/>
    <property type="evidence" value="ECO:0007669"/>
    <property type="project" value="InterPro"/>
</dbReference>
<name>A0A1B8HPS3_9GAMM</name>
<protein>
    <submittedName>
        <fullName evidence="1">Phage minor tail protein L</fullName>
    </submittedName>
</protein>
<comment type="caution">
    <text evidence="1">The sequence shown here is derived from an EMBL/GenBank/DDBJ whole genome shotgun (WGS) entry which is preliminary data.</text>
</comment>
<sequence length="252" mass="27499">MITSDYQKLEPGSAVRLFEVDGSAFGAPDILRFHAYNLPHTEAEIVAAGGDAEKLPAKSVWWQDEEYRAWPVHIEGLEASTTGSGAQPKLSVANLDGSITALCLAYDDMLKAKVTIHNTLVHYLDAANFPKGNPTADPTQERVSVFYIDSKPSETGEIVEFELASPMNLQGVLIPTRQLHSMCTWCIRGKYKSGDGCDYAGQNGWFDKHGNPVDDPAKDQCSGMLNTGCFLRFGKNNPIPFGGFPGTSLLRK</sequence>
<evidence type="ECO:0000313" key="2">
    <source>
        <dbReference type="Proteomes" id="UP000092247"/>
    </source>
</evidence>
<proteinExistence type="predicted"/>
<dbReference type="NCBIfam" id="TIGR01600">
    <property type="entry name" value="phage_tail_L"/>
    <property type="match status" value="1"/>
</dbReference>
<dbReference type="InterPro" id="IPR006487">
    <property type="entry name" value="Phage_lambda_L"/>
</dbReference>
<dbReference type="GO" id="GO:0051536">
    <property type="term" value="F:iron-sulfur cluster binding"/>
    <property type="evidence" value="ECO:0007669"/>
    <property type="project" value="InterPro"/>
</dbReference>